<proteinExistence type="predicted"/>
<evidence type="ECO:0000256" key="1">
    <source>
        <dbReference type="SAM" id="MobiDB-lite"/>
    </source>
</evidence>
<dbReference type="EMBL" id="JARQWQ010000038">
    <property type="protein sequence ID" value="KAK2559825.1"/>
    <property type="molecule type" value="Genomic_DNA"/>
</dbReference>
<evidence type="ECO:0000313" key="2">
    <source>
        <dbReference type="EMBL" id="KAK2559825.1"/>
    </source>
</evidence>
<name>A0AAD9QFA0_ACRCE</name>
<sequence length="115" mass="12538">MEDSSTAVVLLDTDPYHAMKTLTHWDCTVPVHQGRPDRPYEPQTVREASQAGSISEAVNNKVRPDTGDYLGSSIPLFLMVNSHPIALFLMVNSHPSALSPTGNSHPIALPSLFLM</sequence>
<reference evidence="2" key="1">
    <citation type="journal article" date="2023" name="G3 (Bethesda)">
        <title>Whole genome assembly and annotation of the endangered Caribbean coral Acropora cervicornis.</title>
        <authorList>
            <person name="Selwyn J.D."/>
            <person name="Vollmer S.V."/>
        </authorList>
    </citation>
    <scope>NUCLEOTIDE SEQUENCE</scope>
    <source>
        <strain evidence="2">K2</strain>
    </source>
</reference>
<protein>
    <submittedName>
        <fullName evidence="2">Uncharacterized protein</fullName>
    </submittedName>
</protein>
<reference evidence="2" key="2">
    <citation type="journal article" date="2023" name="Science">
        <title>Genomic signatures of disease resistance in endangered staghorn corals.</title>
        <authorList>
            <person name="Vollmer S.V."/>
            <person name="Selwyn J.D."/>
            <person name="Despard B.A."/>
            <person name="Roesel C.L."/>
        </authorList>
    </citation>
    <scope>NUCLEOTIDE SEQUENCE</scope>
    <source>
        <strain evidence="2">K2</strain>
    </source>
</reference>
<feature type="non-terminal residue" evidence="2">
    <location>
        <position position="1"/>
    </location>
</feature>
<evidence type="ECO:0000313" key="3">
    <source>
        <dbReference type="Proteomes" id="UP001249851"/>
    </source>
</evidence>
<dbReference type="Proteomes" id="UP001249851">
    <property type="component" value="Unassembled WGS sequence"/>
</dbReference>
<accession>A0AAD9QFA0</accession>
<feature type="compositionally biased region" description="Polar residues" evidence="1">
    <location>
        <begin position="46"/>
        <end position="58"/>
    </location>
</feature>
<feature type="region of interest" description="Disordered" evidence="1">
    <location>
        <begin position="33"/>
        <end position="62"/>
    </location>
</feature>
<dbReference type="AlphaFoldDB" id="A0AAD9QFA0"/>
<comment type="caution">
    <text evidence="2">The sequence shown here is derived from an EMBL/GenBank/DDBJ whole genome shotgun (WGS) entry which is preliminary data.</text>
</comment>
<organism evidence="2 3">
    <name type="scientific">Acropora cervicornis</name>
    <name type="common">Staghorn coral</name>
    <dbReference type="NCBI Taxonomy" id="6130"/>
    <lineage>
        <taxon>Eukaryota</taxon>
        <taxon>Metazoa</taxon>
        <taxon>Cnidaria</taxon>
        <taxon>Anthozoa</taxon>
        <taxon>Hexacorallia</taxon>
        <taxon>Scleractinia</taxon>
        <taxon>Astrocoeniina</taxon>
        <taxon>Acroporidae</taxon>
        <taxon>Acropora</taxon>
    </lineage>
</organism>
<gene>
    <name evidence="2" type="ORF">P5673_017374</name>
</gene>
<keyword evidence="3" id="KW-1185">Reference proteome</keyword>